<protein>
    <submittedName>
        <fullName evidence="3">Uncharacterized protein</fullName>
    </submittedName>
</protein>
<reference evidence="3 4" key="1">
    <citation type="submission" date="2024-10" db="EMBL/GenBank/DDBJ databases">
        <authorList>
            <person name="Kim D."/>
        </authorList>
    </citation>
    <scope>NUCLEOTIDE SEQUENCE [LARGE SCALE GENOMIC DNA]</scope>
    <source>
        <strain evidence="3">Taebaek</strain>
    </source>
</reference>
<keyword evidence="4" id="KW-1185">Reference proteome</keyword>
<keyword evidence="2" id="KW-1133">Transmembrane helix</keyword>
<evidence type="ECO:0000313" key="3">
    <source>
        <dbReference type="EMBL" id="KAL3075530.1"/>
    </source>
</evidence>
<evidence type="ECO:0000313" key="4">
    <source>
        <dbReference type="Proteomes" id="UP001620645"/>
    </source>
</evidence>
<gene>
    <name evidence="3" type="ORF">niasHS_012788</name>
</gene>
<dbReference type="EMBL" id="JBICCN010000350">
    <property type="protein sequence ID" value="KAL3075530.1"/>
    <property type="molecule type" value="Genomic_DNA"/>
</dbReference>
<feature type="region of interest" description="Disordered" evidence="1">
    <location>
        <begin position="123"/>
        <end position="143"/>
    </location>
</feature>
<feature type="compositionally biased region" description="Low complexity" evidence="1">
    <location>
        <begin position="132"/>
        <end position="143"/>
    </location>
</feature>
<organism evidence="3 4">
    <name type="scientific">Heterodera schachtii</name>
    <name type="common">Sugarbeet cyst nematode worm</name>
    <name type="synonym">Tylenchus schachtii</name>
    <dbReference type="NCBI Taxonomy" id="97005"/>
    <lineage>
        <taxon>Eukaryota</taxon>
        <taxon>Metazoa</taxon>
        <taxon>Ecdysozoa</taxon>
        <taxon>Nematoda</taxon>
        <taxon>Chromadorea</taxon>
        <taxon>Rhabditida</taxon>
        <taxon>Tylenchina</taxon>
        <taxon>Tylenchomorpha</taxon>
        <taxon>Tylenchoidea</taxon>
        <taxon>Heteroderidae</taxon>
        <taxon>Heteroderinae</taxon>
        <taxon>Heterodera</taxon>
    </lineage>
</organism>
<feature type="transmembrane region" description="Helical" evidence="2">
    <location>
        <begin position="12"/>
        <end position="32"/>
    </location>
</feature>
<proteinExistence type="predicted"/>
<evidence type="ECO:0000256" key="1">
    <source>
        <dbReference type="SAM" id="MobiDB-lite"/>
    </source>
</evidence>
<sequence length="143" mass="16126">MRIPSPLLAANYVLAIVAICAAIFALGLWFFVLKSNQYNPTLATVEDDDTTVTNSPLHTMEEFFDTDGMASKMVASRAENQMIRQMEQPIKLDEYGMAPMDDGTKMVEEVPFRRILMKPLCANRSSNDAEEQQQQQQQQSTLC</sequence>
<evidence type="ECO:0000256" key="2">
    <source>
        <dbReference type="SAM" id="Phobius"/>
    </source>
</evidence>
<dbReference type="AlphaFoldDB" id="A0ABD2ICG1"/>
<dbReference type="Proteomes" id="UP001620645">
    <property type="component" value="Unassembled WGS sequence"/>
</dbReference>
<name>A0ABD2ICG1_HETSC</name>
<keyword evidence="2" id="KW-0812">Transmembrane</keyword>
<keyword evidence="2" id="KW-0472">Membrane</keyword>
<accession>A0ABD2ICG1</accession>
<comment type="caution">
    <text evidence="3">The sequence shown here is derived from an EMBL/GenBank/DDBJ whole genome shotgun (WGS) entry which is preliminary data.</text>
</comment>